<dbReference type="EC" id="4.2.1.1" evidence="2"/>
<evidence type="ECO:0000256" key="1">
    <source>
        <dbReference type="ARBA" id="ARBA00006217"/>
    </source>
</evidence>
<dbReference type="EMBL" id="OOIN01000001">
    <property type="protein sequence ID" value="SPO19844.1"/>
    <property type="molecule type" value="Genomic_DNA"/>
</dbReference>
<evidence type="ECO:0000256" key="6">
    <source>
        <dbReference type="ARBA" id="ARBA00048348"/>
    </source>
</evidence>
<keyword evidence="4 7" id="KW-0862">Zinc</keyword>
<protein>
    <recommendedName>
        <fullName evidence="2">carbonic anhydrase</fullName>
        <ecNumber evidence="2">4.2.1.1</ecNumber>
    </recommendedName>
</protein>
<dbReference type="PANTHER" id="PTHR11002">
    <property type="entry name" value="CARBONIC ANHYDRASE"/>
    <property type="match status" value="1"/>
</dbReference>
<evidence type="ECO:0000256" key="4">
    <source>
        <dbReference type="ARBA" id="ARBA00022833"/>
    </source>
</evidence>
<dbReference type="GO" id="GO:0034599">
    <property type="term" value="P:cellular response to oxidative stress"/>
    <property type="evidence" value="ECO:0007669"/>
    <property type="project" value="TreeGrafter"/>
</dbReference>
<comment type="cofactor">
    <cofactor evidence="7">
        <name>Zn(2+)</name>
        <dbReference type="ChEBI" id="CHEBI:29105"/>
    </cofactor>
    <text evidence="7">Binds 1 zinc ion per subunit.</text>
</comment>
<gene>
    <name evidence="9" type="ORF">UTRI_00241_B</name>
</gene>
<dbReference type="GO" id="GO:0071244">
    <property type="term" value="P:cellular response to carbon dioxide"/>
    <property type="evidence" value="ECO:0007669"/>
    <property type="project" value="TreeGrafter"/>
</dbReference>
<accession>A0A5C3DNT7</accession>
<comment type="similarity">
    <text evidence="1">Belongs to the beta-class carbonic anhydrase family.</text>
</comment>
<dbReference type="InterPro" id="IPR001765">
    <property type="entry name" value="Carbonic_anhydrase"/>
</dbReference>
<evidence type="ECO:0000256" key="7">
    <source>
        <dbReference type="PIRSR" id="PIRSR601765-1"/>
    </source>
</evidence>
<feature type="region of interest" description="Disordered" evidence="8">
    <location>
        <begin position="80"/>
        <end position="112"/>
    </location>
</feature>
<dbReference type="GO" id="GO:0004089">
    <property type="term" value="F:carbonate dehydratase activity"/>
    <property type="evidence" value="ECO:0007669"/>
    <property type="project" value="UniProtKB-EC"/>
</dbReference>
<dbReference type="SMART" id="SM00947">
    <property type="entry name" value="Pro_CA"/>
    <property type="match status" value="1"/>
</dbReference>
<dbReference type="SUPFAM" id="SSF53056">
    <property type="entry name" value="beta-carbonic anhydrase, cab"/>
    <property type="match status" value="1"/>
</dbReference>
<dbReference type="Gene3D" id="3.40.1050.10">
    <property type="entry name" value="Carbonic anhydrase"/>
    <property type="match status" value="1"/>
</dbReference>
<evidence type="ECO:0000313" key="10">
    <source>
        <dbReference type="Proteomes" id="UP000324022"/>
    </source>
</evidence>
<reference evidence="9 10" key="1">
    <citation type="submission" date="2018-03" db="EMBL/GenBank/DDBJ databases">
        <authorList>
            <person name="Guldener U."/>
        </authorList>
    </citation>
    <scope>NUCLEOTIDE SEQUENCE [LARGE SCALE GENOMIC DNA]</scope>
    <source>
        <strain evidence="9 10">NBRC100155</strain>
    </source>
</reference>
<evidence type="ECO:0000256" key="3">
    <source>
        <dbReference type="ARBA" id="ARBA00022723"/>
    </source>
</evidence>
<keyword evidence="3 7" id="KW-0479">Metal-binding</keyword>
<dbReference type="AlphaFoldDB" id="A0A5C3DNT7"/>
<evidence type="ECO:0000313" key="9">
    <source>
        <dbReference type="EMBL" id="SPO19844.1"/>
    </source>
</evidence>
<keyword evidence="5" id="KW-0456">Lyase</keyword>
<dbReference type="GO" id="GO:0008270">
    <property type="term" value="F:zinc ion binding"/>
    <property type="evidence" value="ECO:0007669"/>
    <property type="project" value="InterPro"/>
</dbReference>
<feature type="binding site" evidence="7">
    <location>
        <position position="337"/>
    </location>
    <ligand>
        <name>Zn(2+)</name>
        <dbReference type="ChEBI" id="CHEBI:29105"/>
    </ligand>
</feature>
<evidence type="ECO:0000256" key="8">
    <source>
        <dbReference type="SAM" id="MobiDB-lite"/>
    </source>
</evidence>
<sequence length="451" mass="48940">MLPSVLGPPTPCCSLSVLAARLLPLFANHGHLTADTVTARAKSTTSQQPVALTTSLQRPGLRSWSLFNFFLAEIRSRLVPPASSSRPTPLPPTAHKREQHQQQQQQQQQQQISFQHLLSTSPPHQSLSLCVHLAAALYVPYLSWQPFAPSLKPRTHRTISSSSKAWMYTALPRSSLLSVARRHSSPSHLVQQRLASNRTITTTISTTPRVAYRAKATPSPFASKASIRSHSSCSNEMLQVTDLLKKNKAWSANFTSTKPELAAQLAETQTPKILWIGCADSRVPESVVCDANPGEIFVTRNIANQFRLDDDNALSVLTFAVQALGIEHVVVVGHTLCGGVQAAIAGAGAPPTEEALQSSALLRHLVPLTQVAKKVVDANPSLQGSELAQKVIYESVKLQVDNIVSTNIIQDNWKGVTSPLSGQVMNKVQVHGLCYDIAKAQLIDLDLTRSA</sequence>
<comment type="catalytic activity">
    <reaction evidence="6">
        <text>hydrogencarbonate + H(+) = CO2 + H2O</text>
        <dbReference type="Rhea" id="RHEA:10748"/>
        <dbReference type="ChEBI" id="CHEBI:15377"/>
        <dbReference type="ChEBI" id="CHEBI:15378"/>
        <dbReference type="ChEBI" id="CHEBI:16526"/>
        <dbReference type="ChEBI" id="CHEBI:17544"/>
        <dbReference type="EC" id="4.2.1.1"/>
    </reaction>
</comment>
<feature type="compositionally biased region" description="Low complexity" evidence="8">
    <location>
        <begin position="101"/>
        <end position="111"/>
    </location>
</feature>
<keyword evidence="10" id="KW-1185">Reference proteome</keyword>
<dbReference type="InterPro" id="IPR036874">
    <property type="entry name" value="Carbonic_anhydrase_sf"/>
</dbReference>
<feature type="binding site" evidence="7">
    <location>
        <position position="280"/>
    </location>
    <ligand>
        <name>Zn(2+)</name>
        <dbReference type="ChEBI" id="CHEBI:29105"/>
    </ligand>
</feature>
<evidence type="ECO:0000256" key="5">
    <source>
        <dbReference type="ARBA" id="ARBA00023239"/>
    </source>
</evidence>
<organism evidence="9 10">
    <name type="scientific">Ustilago trichophora</name>
    <dbReference type="NCBI Taxonomy" id="86804"/>
    <lineage>
        <taxon>Eukaryota</taxon>
        <taxon>Fungi</taxon>
        <taxon>Dikarya</taxon>
        <taxon>Basidiomycota</taxon>
        <taxon>Ustilaginomycotina</taxon>
        <taxon>Ustilaginomycetes</taxon>
        <taxon>Ustilaginales</taxon>
        <taxon>Ustilaginaceae</taxon>
        <taxon>Ustilago</taxon>
    </lineage>
</organism>
<dbReference type="PANTHER" id="PTHR11002:SF76">
    <property type="entry name" value="CARBONIC ANHYDRASE"/>
    <property type="match status" value="1"/>
</dbReference>
<feature type="binding site" evidence="7">
    <location>
        <position position="334"/>
    </location>
    <ligand>
        <name>Zn(2+)</name>
        <dbReference type="ChEBI" id="CHEBI:29105"/>
    </ligand>
</feature>
<dbReference type="Proteomes" id="UP000324022">
    <property type="component" value="Unassembled WGS sequence"/>
</dbReference>
<evidence type="ECO:0000256" key="2">
    <source>
        <dbReference type="ARBA" id="ARBA00012925"/>
    </source>
</evidence>
<dbReference type="OrthoDB" id="10248475at2759"/>
<dbReference type="Pfam" id="PF00484">
    <property type="entry name" value="Pro_CA"/>
    <property type="match status" value="1"/>
</dbReference>
<feature type="binding site" evidence="7">
    <location>
        <position position="278"/>
    </location>
    <ligand>
        <name>Zn(2+)</name>
        <dbReference type="ChEBI" id="CHEBI:29105"/>
    </ligand>
</feature>
<name>A0A5C3DNT7_9BASI</name>
<proteinExistence type="inferred from homology"/>